<dbReference type="GO" id="GO:0045820">
    <property type="term" value="P:negative regulation of glycolytic process"/>
    <property type="evidence" value="ECO:0007669"/>
    <property type="project" value="TreeGrafter"/>
</dbReference>
<dbReference type="RefSeq" id="WP_166010504.1">
    <property type="nucleotide sequence ID" value="NZ_CP049888.1"/>
</dbReference>
<evidence type="ECO:0000256" key="4">
    <source>
        <dbReference type="PIRSR" id="PIRSR613078-3"/>
    </source>
</evidence>
<proteinExistence type="predicted"/>
<dbReference type="SUPFAM" id="SSF53254">
    <property type="entry name" value="Phosphoglycerate mutase-like"/>
    <property type="match status" value="1"/>
</dbReference>
<dbReference type="KEGG" id="wco:G7084_04695"/>
<dbReference type="InterPro" id="IPR051695">
    <property type="entry name" value="Phosphoglycerate_Mutase"/>
</dbReference>
<dbReference type="AlphaFoldDB" id="A0A6G8B0L7"/>
<dbReference type="PANTHER" id="PTHR46517">
    <property type="entry name" value="FRUCTOSE-2,6-BISPHOSPHATASE TIGAR"/>
    <property type="match status" value="1"/>
</dbReference>
<dbReference type="InterPro" id="IPR013078">
    <property type="entry name" value="His_Pase_superF_clade-1"/>
</dbReference>
<dbReference type="EMBL" id="CP049888">
    <property type="protein sequence ID" value="QIL50673.1"/>
    <property type="molecule type" value="Genomic_DNA"/>
</dbReference>
<dbReference type="CDD" id="cd07067">
    <property type="entry name" value="HP_PGM_like"/>
    <property type="match status" value="1"/>
</dbReference>
<evidence type="ECO:0000256" key="1">
    <source>
        <dbReference type="ARBA" id="ARBA00022801"/>
    </source>
</evidence>
<feature type="active site" description="Proton donor/acceptor" evidence="2">
    <location>
        <position position="88"/>
    </location>
</feature>
<dbReference type="GO" id="GO:0004331">
    <property type="term" value="F:fructose-2,6-bisphosphate 2-phosphatase activity"/>
    <property type="evidence" value="ECO:0007669"/>
    <property type="project" value="TreeGrafter"/>
</dbReference>
<keyword evidence="1" id="KW-0378">Hydrolase</keyword>
<evidence type="ECO:0000256" key="3">
    <source>
        <dbReference type="PIRSR" id="PIRSR613078-2"/>
    </source>
</evidence>
<dbReference type="SMART" id="SM00855">
    <property type="entry name" value="PGAM"/>
    <property type="match status" value="1"/>
</dbReference>
<feature type="active site" description="Tele-phosphohistidine intermediate" evidence="2">
    <location>
        <position position="11"/>
    </location>
</feature>
<sequence>MAKVTLYLVRHGQTYFNIYNKLQGWSNSPLTGKGIQNALDTGRRLSDIKFVAAFCSDTTRAEDTAELILAENHKSLLTKAIKSPYFREQFYGSFEGDNMDEVWSKVGSKQNLNSFADIVQQFSIADAKNMMKAADPFHDAENQNEYWTRIQKGFKLIAEQPELHDGDNVLVISHGNTLLSLMEQYGHGQFNLNERPKNGSITKLAFDGQDIEILSYNQ</sequence>
<accession>A0A6G8B0L7</accession>
<feature type="binding site" evidence="3">
    <location>
        <begin position="175"/>
        <end position="176"/>
    </location>
    <ligand>
        <name>substrate</name>
    </ligand>
</feature>
<feature type="binding site" evidence="3">
    <location>
        <begin position="10"/>
        <end position="17"/>
    </location>
    <ligand>
        <name>substrate</name>
    </ligand>
</feature>
<organism evidence="5 6">
    <name type="scientific">Weissella coleopterorum</name>
    <dbReference type="NCBI Taxonomy" id="2714949"/>
    <lineage>
        <taxon>Bacteria</taxon>
        <taxon>Bacillati</taxon>
        <taxon>Bacillota</taxon>
        <taxon>Bacilli</taxon>
        <taxon>Lactobacillales</taxon>
        <taxon>Lactobacillaceae</taxon>
        <taxon>Weissella</taxon>
    </lineage>
</organism>
<name>A0A6G8B0L7_9LACO</name>
<feature type="binding site" evidence="3">
    <location>
        <position position="60"/>
    </location>
    <ligand>
        <name>substrate</name>
    </ligand>
</feature>
<keyword evidence="6" id="KW-1185">Reference proteome</keyword>
<feature type="site" description="Transition state stabilizer" evidence="4">
    <location>
        <position position="174"/>
    </location>
</feature>
<gene>
    <name evidence="5" type="ORF">G7084_04695</name>
</gene>
<dbReference type="Gene3D" id="3.40.50.1240">
    <property type="entry name" value="Phosphoglycerate mutase-like"/>
    <property type="match status" value="1"/>
</dbReference>
<reference evidence="5 6" key="1">
    <citation type="submission" date="2020-03" db="EMBL/GenBank/DDBJ databases">
        <title>Weissella sp. nov., isolated from Cybister lewisianus.</title>
        <authorList>
            <person name="Hyun D.-W."/>
            <person name="Bae J.-W."/>
        </authorList>
    </citation>
    <scope>NUCLEOTIDE SEQUENCE [LARGE SCALE GENOMIC DNA]</scope>
    <source>
        <strain evidence="5 6">HDW19</strain>
    </source>
</reference>
<dbReference type="Proteomes" id="UP000500741">
    <property type="component" value="Chromosome"/>
</dbReference>
<dbReference type="Pfam" id="PF00300">
    <property type="entry name" value="His_Phos_1"/>
    <property type="match status" value="1"/>
</dbReference>
<evidence type="ECO:0000313" key="5">
    <source>
        <dbReference type="EMBL" id="QIL50673.1"/>
    </source>
</evidence>
<feature type="binding site" evidence="3">
    <location>
        <begin position="88"/>
        <end position="91"/>
    </location>
    <ligand>
        <name>substrate</name>
    </ligand>
</feature>
<dbReference type="PANTHER" id="PTHR46517:SF1">
    <property type="entry name" value="FRUCTOSE-2,6-BISPHOSPHATASE TIGAR"/>
    <property type="match status" value="1"/>
</dbReference>
<protein>
    <submittedName>
        <fullName evidence="5">Phosphoglycerate mutase family protein</fullName>
    </submittedName>
</protein>
<evidence type="ECO:0000256" key="2">
    <source>
        <dbReference type="PIRSR" id="PIRSR613078-1"/>
    </source>
</evidence>
<evidence type="ECO:0000313" key="6">
    <source>
        <dbReference type="Proteomes" id="UP000500741"/>
    </source>
</evidence>
<dbReference type="InterPro" id="IPR029033">
    <property type="entry name" value="His_PPase_superfam"/>
</dbReference>
<dbReference type="GO" id="GO:0005829">
    <property type="term" value="C:cytosol"/>
    <property type="evidence" value="ECO:0007669"/>
    <property type="project" value="TreeGrafter"/>
</dbReference>
<dbReference type="GO" id="GO:0043456">
    <property type="term" value="P:regulation of pentose-phosphate shunt"/>
    <property type="evidence" value="ECO:0007669"/>
    <property type="project" value="TreeGrafter"/>
</dbReference>